<dbReference type="InterPro" id="IPR053134">
    <property type="entry name" value="RNA-dir_DNA_polymerase"/>
</dbReference>
<feature type="non-terminal residue" evidence="2">
    <location>
        <position position="1"/>
    </location>
</feature>
<dbReference type="Gene3D" id="3.30.70.270">
    <property type="match status" value="1"/>
</dbReference>
<dbReference type="InterPro" id="IPR043502">
    <property type="entry name" value="DNA/RNA_pol_sf"/>
</dbReference>
<sequence>NINKYSIYILFILKKVNKLFKLLKLNYISLLILFILKKNRKLRLYINYKYLNKAIVKNYYPILLILKLINKLRGAKWFSLFNIKNRYY</sequence>
<keyword evidence="1" id="KW-0472">Membrane</keyword>
<keyword evidence="1" id="KW-0812">Transmembrane</keyword>
<keyword evidence="1" id="KW-1133">Transmembrane helix</keyword>
<organism evidence="2 3">
    <name type="scientific">Zopfia rhizophila CBS 207.26</name>
    <dbReference type="NCBI Taxonomy" id="1314779"/>
    <lineage>
        <taxon>Eukaryota</taxon>
        <taxon>Fungi</taxon>
        <taxon>Dikarya</taxon>
        <taxon>Ascomycota</taxon>
        <taxon>Pezizomycotina</taxon>
        <taxon>Dothideomycetes</taxon>
        <taxon>Dothideomycetes incertae sedis</taxon>
        <taxon>Zopfiaceae</taxon>
        <taxon>Zopfia</taxon>
    </lineage>
</organism>
<accession>A0A6A6E2D5</accession>
<evidence type="ECO:0008006" key="4">
    <source>
        <dbReference type="Google" id="ProtNLM"/>
    </source>
</evidence>
<dbReference type="SUPFAM" id="SSF56672">
    <property type="entry name" value="DNA/RNA polymerases"/>
    <property type="match status" value="1"/>
</dbReference>
<dbReference type="AlphaFoldDB" id="A0A6A6E2D5"/>
<evidence type="ECO:0000313" key="2">
    <source>
        <dbReference type="EMBL" id="KAF2184648.1"/>
    </source>
</evidence>
<dbReference type="PANTHER" id="PTHR24559:SF444">
    <property type="entry name" value="REVERSE TRANSCRIPTASE DOMAIN-CONTAINING PROTEIN"/>
    <property type="match status" value="1"/>
</dbReference>
<feature type="transmembrane region" description="Helical" evidence="1">
    <location>
        <begin position="19"/>
        <end position="36"/>
    </location>
</feature>
<evidence type="ECO:0000313" key="3">
    <source>
        <dbReference type="Proteomes" id="UP000800200"/>
    </source>
</evidence>
<dbReference type="EMBL" id="ML994637">
    <property type="protein sequence ID" value="KAF2184648.1"/>
    <property type="molecule type" value="Genomic_DNA"/>
</dbReference>
<evidence type="ECO:0000256" key="1">
    <source>
        <dbReference type="SAM" id="Phobius"/>
    </source>
</evidence>
<gene>
    <name evidence="2" type="ORF">K469DRAFT_579290</name>
</gene>
<dbReference type="Proteomes" id="UP000800200">
    <property type="component" value="Unassembled WGS sequence"/>
</dbReference>
<name>A0A6A6E2D5_9PEZI</name>
<keyword evidence="3" id="KW-1185">Reference proteome</keyword>
<dbReference type="InterPro" id="IPR043128">
    <property type="entry name" value="Rev_trsase/Diguanyl_cyclase"/>
</dbReference>
<protein>
    <recommendedName>
        <fullName evidence="4">DNA/RNA polymerase</fullName>
    </recommendedName>
</protein>
<reference evidence="2" key="1">
    <citation type="journal article" date="2020" name="Stud. Mycol.">
        <title>101 Dothideomycetes genomes: a test case for predicting lifestyles and emergence of pathogens.</title>
        <authorList>
            <person name="Haridas S."/>
            <person name="Albert R."/>
            <person name="Binder M."/>
            <person name="Bloem J."/>
            <person name="Labutti K."/>
            <person name="Salamov A."/>
            <person name="Andreopoulos B."/>
            <person name="Baker S."/>
            <person name="Barry K."/>
            <person name="Bills G."/>
            <person name="Bluhm B."/>
            <person name="Cannon C."/>
            <person name="Castanera R."/>
            <person name="Culley D."/>
            <person name="Daum C."/>
            <person name="Ezra D."/>
            <person name="Gonzalez J."/>
            <person name="Henrissat B."/>
            <person name="Kuo A."/>
            <person name="Liang C."/>
            <person name="Lipzen A."/>
            <person name="Lutzoni F."/>
            <person name="Magnuson J."/>
            <person name="Mondo S."/>
            <person name="Nolan M."/>
            <person name="Ohm R."/>
            <person name="Pangilinan J."/>
            <person name="Park H.-J."/>
            <person name="Ramirez L."/>
            <person name="Alfaro M."/>
            <person name="Sun H."/>
            <person name="Tritt A."/>
            <person name="Yoshinaga Y."/>
            <person name="Zwiers L.-H."/>
            <person name="Turgeon B."/>
            <person name="Goodwin S."/>
            <person name="Spatafora J."/>
            <person name="Crous P."/>
            <person name="Grigoriev I."/>
        </authorList>
    </citation>
    <scope>NUCLEOTIDE SEQUENCE</scope>
    <source>
        <strain evidence="2">CBS 207.26</strain>
    </source>
</reference>
<proteinExistence type="predicted"/>
<dbReference type="PANTHER" id="PTHR24559">
    <property type="entry name" value="TRANSPOSON TY3-I GAG-POL POLYPROTEIN"/>
    <property type="match status" value="1"/>
</dbReference>